<organism evidence="2 3">
    <name type="scientific">Pocillopora meandrina</name>
    <dbReference type="NCBI Taxonomy" id="46732"/>
    <lineage>
        <taxon>Eukaryota</taxon>
        <taxon>Metazoa</taxon>
        <taxon>Cnidaria</taxon>
        <taxon>Anthozoa</taxon>
        <taxon>Hexacorallia</taxon>
        <taxon>Scleractinia</taxon>
        <taxon>Astrocoeniina</taxon>
        <taxon>Pocilloporidae</taxon>
        <taxon>Pocillopora</taxon>
    </lineage>
</organism>
<evidence type="ECO:0000313" key="2">
    <source>
        <dbReference type="EMBL" id="CAH3035585.1"/>
    </source>
</evidence>
<feature type="non-terminal residue" evidence="2">
    <location>
        <position position="200"/>
    </location>
</feature>
<comment type="caution">
    <text evidence="2">The sequence shown here is derived from an EMBL/GenBank/DDBJ whole genome shotgun (WGS) entry which is preliminary data.</text>
</comment>
<dbReference type="AlphaFoldDB" id="A0AAU9VTW0"/>
<proteinExistence type="predicted"/>
<feature type="region of interest" description="Disordered" evidence="1">
    <location>
        <begin position="1"/>
        <end position="70"/>
    </location>
</feature>
<name>A0AAU9VTW0_9CNID</name>
<gene>
    <name evidence="2" type="ORF">PMEA_00016348</name>
</gene>
<dbReference type="EMBL" id="CALNXJ010000003">
    <property type="protein sequence ID" value="CAH3035585.1"/>
    <property type="molecule type" value="Genomic_DNA"/>
</dbReference>
<evidence type="ECO:0000256" key="1">
    <source>
        <dbReference type="SAM" id="MobiDB-lite"/>
    </source>
</evidence>
<reference evidence="2 3" key="1">
    <citation type="submission" date="2022-05" db="EMBL/GenBank/DDBJ databases">
        <authorList>
            <consortium name="Genoscope - CEA"/>
            <person name="William W."/>
        </authorList>
    </citation>
    <scope>NUCLEOTIDE SEQUENCE [LARGE SCALE GENOMIC DNA]</scope>
</reference>
<dbReference type="PANTHER" id="PTHR34239:SF2">
    <property type="entry name" value="TRANSPOSABLE ELEMENT P TRANSPOSASE_THAP9 CONSERVED DOMAIN-CONTAINING PROTEIN"/>
    <property type="match status" value="1"/>
</dbReference>
<dbReference type="Proteomes" id="UP001159428">
    <property type="component" value="Unassembled WGS sequence"/>
</dbReference>
<accession>A0AAU9VTW0</accession>
<evidence type="ECO:0000313" key="3">
    <source>
        <dbReference type="Proteomes" id="UP001159428"/>
    </source>
</evidence>
<keyword evidence="3" id="KW-1185">Reference proteome</keyword>
<dbReference type="PANTHER" id="PTHR34239">
    <property type="entry name" value="APPLE DOMAIN-CONTAINING PROTEIN"/>
    <property type="match status" value="1"/>
</dbReference>
<feature type="compositionally biased region" description="Basic residues" evidence="1">
    <location>
        <begin position="189"/>
        <end position="200"/>
    </location>
</feature>
<feature type="region of interest" description="Disordered" evidence="1">
    <location>
        <begin position="180"/>
        <end position="200"/>
    </location>
</feature>
<feature type="compositionally biased region" description="Basic and acidic residues" evidence="1">
    <location>
        <begin position="22"/>
        <end position="34"/>
    </location>
</feature>
<protein>
    <submittedName>
        <fullName evidence="2">Uncharacterized protein</fullName>
    </submittedName>
</protein>
<sequence>MADEHDQILSTEAEDELLTVETDPKEKTPTDVHPDPMFSMMQNALCGTEADGISKDKPRAPLEQNDGSNDPLLSEIAEDFLKADDSGPAIEKQLADFINNLRSKKLPDSKLKDKSAKYLRPANCETLTTPRVNPEIWDKLSHSVKQQDLRSSSIQKTIATAAQLFGNDLQTQLNNIRASNRVSSTAVGNRHKNSKGHPSR</sequence>